<dbReference type="OrthoDB" id="9794368at2"/>
<feature type="domain" description="PTS EIIA type-4" evidence="2">
    <location>
        <begin position="1"/>
        <end position="122"/>
    </location>
</feature>
<dbReference type="GO" id="GO:0016020">
    <property type="term" value="C:membrane"/>
    <property type="evidence" value="ECO:0007669"/>
    <property type="project" value="InterPro"/>
</dbReference>
<evidence type="ECO:0000256" key="1">
    <source>
        <dbReference type="ARBA" id="ARBA00022679"/>
    </source>
</evidence>
<gene>
    <name evidence="3" type="primary">manX</name>
    <name evidence="3" type="ORF">jaqu_02230</name>
</gene>
<dbReference type="InterPro" id="IPR004701">
    <property type="entry name" value="PTS_EIIA_man-typ"/>
</dbReference>
<reference evidence="3 4" key="1">
    <citation type="submission" date="2015-02" db="EMBL/GenBank/DDBJ databases">
        <title>Genome Sequence of Jannaschia aquimarina DSM28248, a member of the Roseobacter clade.</title>
        <authorList>
            <person name="Voget S."/>
            <person name="Daniel R."/>
        </authorList>
    </citation>
    <scope>NUCLEOTIDE SEQUENCE [LARGE SCALE GENOMIC DNA]</scope>
    <source>
        <strain evidence="3 4">GSW-M26</strain>
    </source>
</reference>
<keyword evidence="4" id="KW-1185">Reference proteome</keyword>
<dbReference type="AlphaFoldDB" id="A0A0D1ELZ7"/>
<comment type="caution">
    <text evidence="3">The sequence shown here is derived from an EMBL/GenBank/DDBJ whole genome shotgun (WGS) entry which is preliminary data.</text>
</comment>
<organism evidence="3 4">
    <name type="scientific">Jannaschia aquimarina</name>
    <dbReference type="NCBI Taxonomy" id="935700"/>
    <lineage>
        <taxon>Bacteria</taxon>
        <taxon>Pseudomonadati</taxon>
        <taxon>Pseudomonadota</taxon>
        <taxon>Alphaproteobacteria</taxon>
        <taxon>Rhodobacterales</taxon>
        <taxon>Roseobacteraceae</taxon>
        <taxon>Jannaschia</taxon>
    </lineage>
</organism>
<dbReference type="PANTHER" id="PTHR33799:SF1">
    <property type="entry name" value="PTS SYSTEM MANNOSE-SPECIFIC EIIAB COMPONENT-RELATED"/>
    <property type="match status" value="1"/>
</dbReference>
<dbReference type="PROSITE" id="PS51096">
    <property type="entry name" value="PTS_EIIA_TYPE_4"/>
    <property type="match status" value="1"/>
</dbReference>
<accession>A0A0D1ELZ7</accession>
<protein>
    <submittedName>
        <fullName evidence="3">ManX protein</fullName>
    </submittedName>
</protein>
<dbReference type="InterPro" id="IPR036662">
    <property type="entry name" value="PTS_EIIA_man-typ_sf"/>
</dbReference>
<dbReference type="RefSeq" id="WP_043917088.1">
    <property type="nucleotide sequence ID" value="NZ_FZPF01000003.1"/>
</dbReference>
<evidence type="ECO:0000259" key="2">
    <source>
        <dbReference type="PROSITE" id="PS51096"/>
    </source>
</evidence>
<keyword evidence="1" id="KW-0808">Transferase</keyword>
<dbReference type="STRING" id="935700.jaqu_02230"/>
<evidence type="ECO:0000313" key="3">
    <source>
        <dbReference type="EMBL" id="KIT17996.1"/>
    </source>
</evidence>
<dbReference type="PATRIC" id="fig|935700.4.peg.245"/>
<dbReference type="GO" id="GO:0016740">
    <property type="term" value="F:transferase activity"/>
    <property type="evidence" value="ECO:0007669"/>
    <property type="project" value="UniProtKB-KW"/>
</dbReference>
<dbReference type="Gene3D" id="3.40.50.510">
    <property type="entry name" value="Phosphotransferase system, mannose-type IIA component"/>
    <property type="match status" value="1"/>
</dbReference>
<proteinExistence type="predicted"/>
<name>A0A0D1ELZ7_9RHOB</name>
<dbReference type="Proteomes" id="UP000032232">
    <property type="component" value="Unassembled WGS sequence"/>
</dbReference>
<dbReference type="InterPro" id="IPR051471">
    <property type="entry name" value="Bacterial_PTS_sugar_comp"/>
</dbReference>
<sequence>MIGIVIVAHGGLAEEYRRAVEHVIGPQDGLRAISVGARCDRDEKKSEIRRATDEVDTGDGVVVVTDIYGGSPSNLSLPACAARDRVIFYGANLPSLIQLARSRHLPVAEAVALAKSAGTRYMDVAQGPAA</sequence>
<dbReference type="EMBL" id="JYFE01000006">
    <property type="protein sequence ID" value="KIT17996.1"/>
    <property type="molecule type" value="Genomic_DNA"/>
</dbReference>
<dbReference type="SUPFAM" id="SSF53062">
    <property type="entry name" value="PTS system fructose IIA component-like"/>
    <property type="match status" value="1"/>
</dbReference>
<dbReference type="Pfam" id="PF03610">
    <property type="entry name" value="EIIA-man"/>
    <property type="match status" value="1"/>
</dbReference>
<evidence type="ECO:0000313" key="4">
    <source>
        <dbReference type="Proteomes" id="UP000032232"/>
    </source>
</evidence>
<dbReference type="GO" id="GO:0009401">
    <property type="term" value="P:phosphoenolpyruvate-dependent sugar phosphotransferase system"/>
    <property type="evidence" value="ECO:0007669"/>
    <property type="project" value="InterPro"/>
</dbReference>
<dbReference type="PANTHER" id="PTHR33799">
    <property type="entry name" value="PTS PERMEASE-RELATED-RELATED"/>
    <property type="match status" value="1"/>
</dbReference>